<organism evidence="1 3">
    <name type="scientific">Parabacteroides goldsteinii dnLKV18</name>
    <dbReference type="NCBI Taxonomy" id="1235789"/>
    <lineage>
        <taxon>Bacteria</taxon>
        <taxon>Pseudomonadati</taxon>
        <taxon>Bacteroidota</taxon>
        <taxon>Bacteroidia</taxon>
        <taxon>Bacteroidales</taxon>
        <taxon>Tannerellaceae</taxon>
        <taxon>Parabacteroides</taxon>
    </lineage>
</organism>
<evidence type="ECO:0000313" key="2">
    <source>
        <dbReference type="EMBL" id="EOS17183.1"/>
    </source>
</evidence>
<dbReference type="PATRIC" id="fig|1235789.3.peg.4649"/>
<dbReference type="EMBL" id="ASSQ01000015">
    <property type="protein sequence ID" value="EOS17183.1"/>
    <property type="molecule type" value="Genomic_DNA"/>
</dbReference>
<dbReference type="Proteomes" id="UP000014140">
    <property type="component" value="Unassembled WGS sequence"/>
</dbReference>
<dbReference type="EMBL" id="ASSQ01000021">
    <property type="protein sequence ID" value="EOS14490.1"/>
    <property type="molecule type" value="Genomic_DNA"/>
</dbReference>
<proteinExistence type="predicted"/>
<gene>
    <name evidence="2" type="ORF">C803_03082</name>
    <name evidence="1" type="ORF">C803_04631</name>
</gene>
<keyword evidence="3" id="KW-1185">Reference proteome</keyword>
<sequence length="35" mass="4013">MPKDTKTLGNNKAWACESLGFVHKKRLCQRFDTTS</sequence>
<reference evidence="1 3" key="1">
    <citation type="submission" date="2013-04" db="EMBL/GenBank/DDBJ databases">
        <title>The Genome Sequence of Parabacteroides goldsteinii dnLKV18.</title>
        <authorList>
            <consortium name="The Broad Institute Genomics Platform"/>
            <consortium name="The Broad Institute Genome Sequencing Center for Infectious Disease"/>
            <person name="Earl A."/>
            <person name="Xavier R."/>
            <person name="Kuhn K."/>
            <person name="Stappenbeck T."/>
            <person name="Walker B."/>
            <person name="Young S."/>
            <person name="Zeng Q."/>
            <person name="Gargeya S."/>
            <person name="Fitzgerald M."/>
            <person name="Haas B."/>
            <person name="Abouelleil A."/>
            <person name="Allen A.W."/>
            <person name="Alvarado L."/>
            <person name="Arachchi H.M."/>
            <person name="Berlin A.M."/>
            <person name="Chapman S.B."/>
            <person name="Gainer-Dewar J."/>
            <person name="Goldberg J."/>
            <person name="Griggs A."/>
            <person name="Gujja S."/>
            <person name="Hansen M."/>
            <person name="Howarth C."/>
            <person name="Imamovic A."/>
            <person name="Ireland A."/>
            <person name="Larimer J."/>
            <person name="McCowan C."/>
            <person name="Murphy C."/>
            <person name="Pearson M."/>
            <person name="Poon T.W."/>
            <person name="Priest M."/>
            <person name="Roberts A."/>
            <person name="Saif S."/>
            <person name="Shea T."/>
            <person name="Sisk P."/>
            <person name="Sykes S."/>
            <person name="Wortman J."/>
            <person name="Nusbaum C."/>
            <person name="Birren B."/>
        </authorList>
    </citation>
    <scope>NUCLEOTIDE SEQUENCE [LARGE SCALE GENOMIC DNA]</scope>
    <source>
        <strain evidence="1">DnLKV18</strain>
        <strain evidence="3">dnLKV18</strain>
    </source>
</reference>
<protein>
    <submittedName>
        <fullName evidence="1">Uncharacterized protein</fullName>
    </submittedName>
</protein>
<dbReference type="AlphaFoldDB" id="S0GMZ9"/>
<dbReference type="HOGENOM" id="CLU_215400_0_0_10"/>
<accession>S0GMZ9</accession>
<name>S0GMZ9_9BACT</name>
<evidence type="ECO:0000313" key="3">
    <source>
        <dbReference type="Proteomes" id="UP000014140"/>
    </source>
</evidence>
<evidence type="ECO:0000313" key="1">
    <source>
        <dbReference type="EMBL" id="EOS14490.1"/>
    </source>
</evidence>
<comment type="caution">
    <text evidence="1">The sequence shown here is derived from an EMBL/GenBank/DDBJ whole genome shotgun (WGS) entry which is preliminary data.</text>
</comment>